<dbReference type="EMBL" id="JAVFHQ010000007">
    <property type="protein sequence ID" value="KAK4548457.1"/>
    <property type="molecule type" value="Genomic_DNA"/>
</dbReference>
<sequence>MTSIWRLPSNAPPSEGTAIMITWDGETDTEEDFRHLERTFKSANLGIRHLRLKGKGADAVLAQFKRITAMVDGKGNLVVLCYSGHAHVQAERLLASGQAGGNFDFTDLQMHARDALKANVLMIVDCCFAGLDIPPPDYSNCTPNRNHVVELLAAGGSRMAVTAGFSQRVSNALNIAGADLSACRTIKELFDVLISSVRGHPTAPGYYRLECGAQSMLWKHMD</sequence>
<dbReference type="AlphaFoldDB" id="A0AAV9JS55"/>
<evidence type="ECO:0008006" key="3">
    <source>
        <dbReference type="Google" id="ProtNLM"/>
    </source>
</evidence>
<name>A0AAV9JS55_9PEZI</name>
<organism evidence="1 2">
    <name type="scientific">Oleoguttula mirabilis</name>
    <dbReference type="NCBI Taxonomy" id="1507867"/>
    <lineage>
        <taxon>Eukaryota</taxon>
        <taxon>Fungi</taxon>
        <taxon>Dikarya</taxon>
        <taxon>Ascomycota</taxon>
        <taxon>Pezizomycotina</taxon>
        <taxon>Dothideomycetes</taxon>
        <taxon>Dothideomycetidae</taxon>
        <taxon>Mycosphaerellales</taxon>
        <taxon>Teratosphaeriaceae</taxon>
        <taxon>Oleoguttula</taxon>
    </lineage>
</organism>
<gene>
    <name evidence="1" type="ORF">LTR36_009367</name>
</gene>
<comment type="caution">
    <text evidence="1">The sequence shown here is derived from an EMBL/GenBank/DDBJ whole genome shotgun (WGS) entry which is preliminary data.</text>
</comment>
<accession>A0AAV9JS55</accession>
<proteinExistence type="predicted"/>
<dbReference type="Proteomes" id="UP001324427">
    <property type="component" value="Unassembled WGS sequence"/>
</dbReference>
<evidence type="ECO:0000313" key="2">
    <source>
        <dbReference type="Proteomes" id="UP001324427"/>
    </source>
</evidence>
<keyword evidence="2" id="KW-1185">Reference proteome</keyword>
<reference evidence="1 2" key="1">
    <citation type="submission" date="2021-11" db="EMBL/GenBank/DDBJ databases">
        <title>Black yeast isolated from Biological Soil Crust.</title>
        <authorList>
            <person name="Kurbessoian T."/>
        </authorList>
    </citation>
    <scope>NUCLEOTIDE SEQUENCE [LARGE SCALE GENOMIC DNA]</scope>
    <source>
        <strain evidence="1 2">CCFEE 5522</strain>
    </source>
</reference>
<evidence type="ECO:0000313" key="1">
    <source>
        <dbReference type="EMBL" id="KAK4548457.1"/>
    </source>
</evidence>
<protein>
    <recommendedName>
        <fullName evidence="3">Caspase domain-containing protein</fullName>
    </recommendedName>
</protein>